<keyword evidence="9" id="KW-0418">Kinase</keyword>
<dbReference type="Pfam" id="PF00512">
    <property type="entry name" value="HisKA"/>
    <property type="match status" value="1"/>
</dbReference>
<evidence type="ECO:0000256" key="1">
    <source>
        <dbReference type="ARBA" id="ARBA00000085"/>
    </source>
</evidence>
<organism evidence="16">
    <name type="scientific">hydrothermal vent metagenome</name>
    <dbReference type="NCBI Taxonomy" id="652676"/>
    <lineage>
        <taxon>unclassified sequences</taxon>
        <taxon>metagenomes</taxon>
        <taxon>ecological metagenomes</taxon>
    </lineage>
</organism>
<protein>
    <recommendedName>
        <fullName evidence="3">histidine kinase</fullName>
        <ecNumber evidence="3">2.7.13.3</ecNumber>
    </recommendedName>
</protein>
<keyword evidence="4" id="KW-1003">Cell membrane</keyword>
<dbReference type="EMBL" id="UOEP01000209">
    <property type="protein sequence ID" value="VAW24299.1"/>
    <property type="molecule type" value="Genomic_DNA"/>
</dbReference>
<comment type="subcellular location">
    <subcellularLocation>
        <location evidence="2">Cell membrane</location>
        <topology evidence="2">Multi-pass membrane protein</topology>
    </subcellularLocation>
</comment>
<evidence type="ECO:0000256" key="11">
    <source>
        <dbReference type="ARBA" id="ARBA00022989"/>
    </source>
</evidence>
<feature type="transmembrane region" description="Helical" evidence="14">
    <location>
        <begin position="129"/>
        <end position="151"/>
    </location>
</feature>
<dbReference type="InterPro" id="IPR005467">
    <property type="entry name" value="His_kinase_dom"/>
</dbReference>
<keyword evidence="5" id="KW-0597">Phosphoprotein</keyword>
<dbReference type="Pfam" id="PF02518">
    <property type="entry name" value="HATPase_c"/>
    <property type="match status" value="1"/>
</dbReference>
<evidence type="ECO:0000256" key="9">
    <source>
        <dbReference type="ARBA" id="ARBA00022777"/>
    </source>
</evidence>
<dbReference type="SUPFAM" id="SSF47384">
    <property type="entry name" value="Homodimeric domain of signal transducing histidine kinase"/>
    <property type="match status" value="1"/>
</dbReference>
<evidence type="ECO:0000259" key="15">
    <source>
        <dbReference type="PROSITE" id="PS50109"/>
    </source>
</evidence>
<evidence type="ECO:0000256" key="12">
    <source>
        <dbReference type="ARBA" id="ARBA00023012"/>
    </source>
</evidence>
<dbReference type="PANTHER" id="PTHR45528">
    <property type="entry name" value="SENSOR HISTIDINE KINASE CPXA"/>
    <property type="match status" value="1"/>
</dbReference>
<dbReference type="GO" id="GO:0005886">
    <property type="term" value="C:plasma membrane"/>
    <property type="evidence" value="ECO:0007669"/>
    <property type="project" value="UniProtKB-SubCell"/>
</dbReference>
<keyword evidence="6" id="KW-0808">Transferase</keyword>
<evidence type="ECO:0000256" key="14">
    <source>
        <dbReference type="SAM" id="Phobius"/>
    </source>
</evidence>
<dbReference type="EC" id="2.7.13.3" evidence="3"/>
<dbReference type="SUPFAM" id="SSF55874">
    <property type="entry name" value="ATPase domain of HSP90 chaperone/DNA topoisomerase II/histidine kinase"/>
    <property type="match status" value="1"/>
</dbReference>
<evidence type="ECO:0000256" key="8">
    <source>
        <dbReference type="ARBA" id="ARBA00022741"/>
    </source>
</evidence>
<dbReference type="InterPro" id="IPR003594">
    <property type="entry name" value="HATPase_dom"/>
</dbReference>
<keyword evidence="12" id="KW-0902">Two-component regulatory system</keyword>
<dbReference type="CDD" id="cd00082">
    <property type="entry name" value="HisKA"/>
    <property type="match status" value="1"/>
</dbReference>
<feature type="transmembrane region" description="Helical" evidence="14">
    <location>
        <begin position="12"/>
        <end position="30"/>
    </location>
</feature>
<dbReference type="InterPro" id="IPR036890">
    <property type="entry name" value="HATPase_C_sf"/>
</dbReference>
<dbReference type="AlphaFoldDB" id="A0A3B0UID8"/>
<evidence type="ECO:0000256" key="7">
    <source>
        <dbReference type="ARBA" id="ARBA00022692"/>
    </source>
</evidence>
<keyword evidence="10" id="KW-0067">ATP-binding</keyword>
<evidence type="ECO:0000256" key="6">
    <source>
        <dbReference type="ARBA" id="ARBA00022679"/>
    </source>
</evidence>
<keyword evidence="7 14" id="KW-0812">Transmembrane</keyword>
<dbReference type="SMART" id="SM00387">
    <property type="entry name" value="HATPase_c"/>
    <property type="match status" value="1"/>
</dbReference>
<evidence type="ECO:0000256" key="2">
    <source>
        <dbReference type="ARBA" id="ARBA00004651"/>
    </source>
</evidence>
<dbReference type="CDD" id="cd00075">
    <property type="entry name" value="HATPase"/>
    <property type="match status" value="1"/>
</dbReference>
<evidence type="ECO:0000256" key="4">
    <source>
        <dbReference type="ARBA" id="ARBA00022475"/>
    </source>
</evidence>
<proteinExistence type="predicted"/>
<dbReference type="GO" id="GO:0005524">
    <property type="term" value="F:ATP binding"/>
    <property type="evidence" value="ECO:0007669"/>
    <property type="project" value="UniProtKB-KW"/>
</dbReference>
<evidence type="ECO:0000256" key="13">
    <source>
        <dbReference type="ARBA" id="ARBA00023136"/>
    </source>
</evidence>
<dbReference type="Gene3D" id="1.10.287.130">
    <property type="match status" value="1"/>
</dbReference>
<sequence>MKLLTKTNLNFLTISLFIFMFGLAAFYYLLRYQVNQNINYELEKRKNSITQQFGTAYSSNKEPVNLNEQIIVAPYYSGNNSSLSFSDTILYDNETQRYIPYRKLGFVTTFNNQEYYVQIFKSLEETDMLIVRIFLITTVLIILMIVTLLFLNRITSRNVWNAFYETIDKLNKYDINSQSDLNLNQTEVKEFDDLNRVLIKMTDKIKEDYINLKEYTENSSHELQNPLAIINAKMELLLQSGNLTEKQYQAVVASYEASNRLSRLNKTLLLLAKIENRQFPESENIDPQVKIDFQLEYFEDLITSKKINVKKEYNNPTPIKMNPFLSEILFSNLIKNAIRHNFEGGELNIVFEDDILAISNTGPKLRIEAESIFRRFNKSSNSPDSLGLGLAIVKKICDIYGFTPEYSFENGYHKFRISFKSA</sequence>
<evidence type="ECO:0000256" key="3">
    <source>
        <dbReference type="ARBA" id="ARBA00012438"/>
    </source>
</evidence>
<dbReference type="InterPro" id="IPR036097">
    <property type="entry name" value="HisK_dim/P_sf"/>
</dbReference>
<feature type="domain" description="Histidine kinase" evidence="15">
    <location>
        <begin position="218"/>
        <end position="422"/>
    </location>
</feature>
<dbReference type="InterPro" id="IPR050398">
    <property type="entry name" value="HssS/ArlS-like"/>
</dbReference>
<dbReference type="PANTHER" id="PTHR45528:SF1">
    <property type="entry name" value="SENSOR HISTIDINE KINASE CPXA"/>
    <property type="match status" value="1"/>
</dbReference>
<evidence type="ECO:0000313" key="16">
    <source>
        <dbReference type="EMBL" id="VAW24299.1"/>
    </source>
</evidence>
<comment type="catalytic activity">
    <reaction evidence="1">
        <text>ATP + protein L-histidine = ADP + protein N-phospho-L-histidine.</text>
        <dbReference type="EC" id="2.7.13.3"/>
    </reaction>
</comment>
<evidence type="ECO:0000256" key="10">
    <source>
        <dbReference type="ARBA" id="ARBA00022840"/>
    </source>
</evidence>
<name>A0A3B0UID8_9ZZZZ</name>
<keyword evidence="8" id="KW-0547">Nucleotide-binding</keyword>
<dbReference type="Gene3D" id="3.30.565.10">
    <property type="entry name" value="Histidine kinase-like ATPase, C-terminal domain"/>
    <property type="match status" value="1"/>
</dbReference>
<dbReference type="InterPro" id="IPR003661">
    <property type="entry name" value="HisK_dim/P_dom"/>
</dbReference>
<evidence type="ECO:0000256" key="5">
    <source>
        <dbReference type="ARBA" id="ARBA00022553"/>
    </source>
</evidence>
<dbReference type="GO" id="GO:0000155">
    <property type="term" value="F:phosphorelay sensor kinase activity"/>
    <property type="evidence" value="ECO:0007669"/>
    <property type="project" value="InterPro"/>
</dbReference>
<accession>A0A3B0UID8</accession>
<reference evidence="16" key="1">
    <citation type="submission" date="2018-06" db="EMBL/GenBank/DDBJ databases">
        <authorList>
            <person name="Zhirakovskaya E."/>
        </authorList>
    </citation>
    <scope>NUCLEOTIDE SEQUENCE</scope>
</reference>
<dbReference type="SMART" id="SM00388">
    <property type="entry name" value="HisKA"/>
    <property type="match status" value="1"/>
</dbReference>
<dbReference type="PROSITE" id="PS50109">
    <property type="entry name" value="HIS_KIN"/>
    <property type="match status" value="1"/>
</dbReference>
<keyword evidence="13 14" id="KW-0472">Membrane</keyword>
<gene>
    <name evidence="16" type="ORF">MNBD_BACTEROID01-2952</name>
</gene>
<keyword evidence="11 14" id="KW-1133">Transmembrane helix</keyword>